<sequence>MDVTAWAWASFLAVVLVVLTILRRGRGSQPQGNRLPPGPKPWPVIGNLNLIGALPHRSIHELSKQYGPLMQLRFGSFPVVVGSSAEMARFFLKTHDKVFADRPRTAAGKHTTYNYSDVLWAPYNAHFRRARRLFATELFSAARLKSYKHIRHEEVSALLRDLAAAAHGASGRAVPLRGHLFAATNGIISRVVLGKKYAEKEAGGSAAMALEDLSGLIEEFFLLNGVINVGDFIPWFDWLDLQGYVRRMKKYSKKMDRFLEHVLEEHEERRRVKGEQFVARDMVDVLLQLADNPNRLDRDTVKALTQVRTPSLILPYFQPGYIYTIVDQDSDTSSVTMEWAMSEVLRNPEVLGKATKELDRVVGRDRMVMEKDIPDLPYIEAIVKEAMRMHPVSPMLAPHLAREDASVNGHDIPAGTLVLVNVWAIGRDPTYWDAPEEFRPERFMGSKIDVKGQDMELLPFGAGRRMCPGYSLGLKVVQLIVANLLHGFTWGLPDGTTMEQLNMEEIYGLTTARKFPLEAVVEPKLQEHVFS</sequence>
<dbReference type="GO" id="GO:0004497">
    <property type="term" value="F:monooxygenase activity"/>
    <property type="evidence" value="ECO:0007669"/>
    <property type="project" value="UniProtKB-KW"/>
</dbReference>
<evidence type="ECO:0000256" key="5">
    <source>
        <dbReference type="ARBA" id="ARBA00022989"/>
    </source>
</evidence>
<proteinExistence type="inferred from homology"/>
<protein>
    <submittedName>
        <fullName evidence="10">Flavonoid 3'-monooxygenase</fullName>
    </submittedName>
</protein>
<keyword evidence="4 8" id="KW-0479">Metal-binding</keyword>
<dbReference type="PANTHER" id="PTHR47944">
    <property type="entry name" value="CYTOCHROME P450 98A9"/>
    <property type="match status" value="1"/>
</dbReference>
<feature type="binding site" description="axial binding residue" evidence="8">
    <location>
        <position position="467"/>
    </location>
    <ligand>
        <name>heme</name>
        <dbReference type="ChEBI" id="CHEBI:30413"/>
    </ligand>
    <ligandPart>
        <name>Fe</name>
        <dbReference type="ChEBI" id="CHEBI:18248"/>
    </ligandPart>
</feature>
<comment type="similarity">
    <text evidence="1 9">Belongs to the cytochrome P450 family.</text>
</comment>
<evidence type="ECO:0000256" key="7">
    <source>
        <dbReference type="ARBA" id="ARBA00023004"/>
    </source>
</evidence>
<keyword evidence="6 9" id="KW-0560">Oxidoreductase</keyword>
<evidence type="ECO:0000256" key="2">
    <source>
        <dbReference type="ARBA" id="ARBA00022617"/>
    </source>
</evidence>
<dbReference type="InterPro" id="IPR001128">
    <property type="entry name" value="Cyt_P450"/>
</dbReference>
<evidence type="ECO:0000256" key="1">
    <source>
        <dbReference type="ARBA" id="ARBA00010617"/>
    </source>
</evidence>
<evidence type="ECO:0000256" key="4">
    <source>
        <dbReference type="ARBA" id="ARBA00022723"/>
    </source>
</evidence>
<dbReference type="GO" id="GO:0005506">
    <property type="term" value="F:iron ion binding"/>
    <property type="evidence" value="ECO:0007669"/>
    <property type="project" value="InterPro"/>
</dbReference>
<dbReference type="PANTHER" id="PTHR47944:SF7">
    <property type="entry name" value="OS09G0264400 PROTEIN"/>
    <property type="match status" value="1"/>
</dbReference>
<organism evidence="10">
    <name type="scientific">Aegilops tauschii</name>
    <name type="common">Tausch's goatgrass</name>
    <name type="synonym">Aegilops squarrosa</name>
    <dbReference type="NCBI Taxonomy" id="37682"/>
    <lineage>
        <taxon>Eukaryota</taxon>
        <taxon>Viridiplantae</taxon>
        <taxon>Streptophyta</taxon>
        <taxon>Embryophyta</taxon>
        <taxon>Tracheophyta</taxon>
        <taxon>Spermatophyta</taxon>
        <taxon>Magnoliopsida</taxon>
        <taxon>Liliopsida</taxon>
        <taxon>Poales</taxon>
        <taxon>Poaceae</taxon>
        <taxon>BOP clade</taxon>
        <taxon>Pooideae</taxon>
        <taxon>Triticodae</taxon>
        <taxon>Triticeae</taxon>
        <taxon>Triticinae</taxon>
        <taxon>Aegilops</taxon>
    </lineage>
</organism>
<dbReference type="Gene3D" id="1.10.630.10">
    <property type="entry name" value="Cytochrome P450"/>
    <property type="match status" value="1"/>
</dbReference>
<dbReference type="SUPFAM" id="SSF48264">
    <property type="entry name" value="Cytochrome P450"/>
    <property type="match status" value="1"/>
</dbReference>
<dbReference type="EnsemblPlants" id="EMT08550">
    <property type="protein sequence ID" value="EMT08550"/>
    <property type="gene ID" value="F775_16437"/>
</dbReference>
<dbReference type="PRINTS" id="PR00385">
    <property type="entry name" value="P450"/>
</dbReference>
<dbReference type="InterPro" id="IPR017972">
    <property type="entry name" value="Cyt_P450_CS"/>
</dbReference>
<dbReference type="AlphaFoldDB" id="M8B4L2"/>
<keyword evidence="3" id="KW-0812">Transmembrane</keyword>
<dbReference type="InterPro" id="IPR002401">
    <property type="entry name" value="Cyt_P450_E_grp-I"/>
</dbReference>
<dbReference type="FunFam" id="1.10.630.10:FF:000038">
    <property type="entry name" value="Cytochrome P450 84A1"/>
    <property type="match status" value="1"/>
</dbReference>
<keyword evidence="5" id="KW-1133">Transmembrane helix</keyword>
<dbReference type="GO" id="GO:0020037">
    <property type="term" value="F:heme binding"/>
    <property type="evidence" value="ECO:0007669"/>
    <property type="project" value="InterPro"/>
</dbReference>
<reference evidence="10" key="1">
    <citation type="submission" date="2015-06" db="UniProtKB">
        <authorList>
            <consortium name="EnsemblPlants"/>
        </authorList>
    </citation>
    <scope>IDENTIFICATION</scope>
</reference>
<dbReference type="GO" id="GO:0016705">
    <property type="term" value="F:oxidoreductase activity, acting on paired donors, with incorporation or reduction of molecular oxygen"/>
    <property type="evidence" value="ECO:0007669"/>
    <property type="project" value="InterPro"/>
</dbReference>
<evidence type="ECO:0000256" key="9">
    <source>
        <dbReference type="RuleBase" id="RU000461"/>
    </source>
</evidence>
<dbReference type="PRINTS" id="PR00463">
    <property type="entry name" value="EP450I"/>
</dbReference>
<keyword evidence="2 8" id="KW-0349">Heme</keyword>
<keyword evidence="7 8" id="KW-0408">Iron</keyword>
<keyword evidence="9" id="KW-0503">Monooxygenase</keyword>
<evidence type="ECO:0000256" key="3">
    <source>
        <dbReference type="ARBA" id="ARBA00022692"/>
    </source>
</evidence>
<dbReference type="PROSITE" id="PS00086">
    <property type="entry name" value="CYTOCHROME_P450"/>
    <property type="match status" value="1"/>
</dbReference>
<keyword evidence="5" id="KW-0472">Membrane</keyword>
<name>M8B4L2_AEGTA</name>
<dbReference type="InterPro" id="IPR036396">
    <property type="entry name" value="Cyt_P450_sf"/>
</dbReference>
<evidence type="ECO:0000313" key="10">
    <source>
        <dbReference type="EnsemblPlants" id="EMT08550"/>
    </source>
</evidence>
<dbReference type="Pfam" id="PF00067">
    <property type="entry name" value="p450"/>
    <property type="match status" value="2"/>
</dbReference>
<comment type="cofactor">
    <cofactor evidence="8">
        <name>heme</name>
        <dbReference type="ChEBI" id="CHEBI:30413"/>
    </cofactor>
</comment>
<evidence type="ECO:0000256" key="6">
    <source>
        <dbReference type="ARBA" id="ARBA00023002"/>
    </source>
</evidence>
<dbReference type="CDD" id="cd20618">
    <property type="entry name" value="CYP71_clan"/>
    <property type="match status" value="1"/>
</dbReference>
<evidence type="ECO:0000256" key="8">
    <source>
        <dbReference type="PIRSR" id="PIRSR602401-1"/>
    </source>
</evidence>
<accession>M8B4L2</accession>